<dbReference type="OrthoDB" id="9810685at2"/>
<evidence type="ECO:0000313" key="3">
    <source>
        <dbReference type="EMBL" id="QEC63638.1"/>
    </source>
</evidence>
<dbReference type="InterPro" id="IPR004564">
    <property type="entry name" value="OM_lipoprot_carrier_LolA-like"/>
</dbReference>
<evidence type="ECO:0000256" key="2">
    <source>
        <dbReference type="SAM" id="SignalP"/>
    </source>
</evidence>
<name>A0A5B8UXK1_9SPHI</name>
<reference evidence="3 4" key="1">
    <citation type="journal article" date="2017" name="Curr. Microbiol.">
        <title>Mucilaginibacter ginsenosidivorans sp. nov., Isolated from Soil of Ginseng Field.</title>
        <authorList>
            <person name="Kim M.M."/>
            <person name="Siddiqi M.Z."/>
            <person name="Im W.T."/>
        </authorList>
    </citation>
    <scope>NUCLEOTIDE SEQUENCE [LARGE SCALE GENOMIC DNA]</scope>
    <source>
        <strain evidence="3 4">Gsoil 3017</strain>
    </source>
</reference>
<accession>A0A5B8UXK1</accession>
<dbReference type="AlphaFoldDB" id="A0A5B8UXK1"/>
<sequence>MTKKIFASILAVLLTLNIAFAQKDVEAKKILSAVSKKYSRYNIIKADFTFSLEDPQAQVNDTQTGTLISQPKANKFKVTIYDPKEKKATVIQEIISDGKSQWTYNKKDKEVELNDVDHSDDNLNPAQIFTIYEHGYKYVYNGDEKIDGKLCQIIDLTPEDTKKQFFKVRLTIDKAKKAIYSALIFDKNGSRYTYTIRSLTSEPKMPESTFTFDKKDHPGVEVVDLR</sequence>
<dbReference type="PANTHER" id="PTHR35869:SF1">
    <property type="entry name" value="OUTER-MEMBRANE LIPOPROTEIN CARRIER PROTEIN"/>
    <property type="match status" value="1"/>
</dbReference>
<keyword evidence="3" id="KW-0449">Lipoprotein</keyword>
<gene>
    <name evidence="3" type="ORF">FRZ54_13980</name>
</gene>
<evidence type="ECO:0000256" key="1">
    <source>
        <dbReference type="ARBA" id="ARBA00022729"/>
    </source>
</evidence>
<protein>
    <submittedName>
        <fullName evidence="3">Outer membrane lipoprotein carrier protein LolA</fullName>
    </submittedName>
</protein>
<dbReference type="InterPro" id="IPR029046">
    <property type="entry name" value="LolA/LolB/LppX"/>
</dbReference>
<dbReference type="Pfam" id="PF03548">
    <property type="entry name" value="LolA"/>
    <property type="match status" value="1"/>
</dbReference>
<dbReference type="Gene3D" id="2.50.20.10">
    <property type="entry name" value="Lipoprotein localisation LolA/LolB/LppX"/>
    <property type="match status" value="1"/>
</dbReference>
<proteinExistence type="predicted"/>
<dbReference type="Proteomes" id="UP000321479">
    <property type="component" value="Chromosome"/>
</dbReference>
<dbReference type="CDD" id="cd16325">
    <property type="entry name" value="LolA"/>
    <property type="match status" value="1"/>
</dbReference>
<feature type="chain" id="PRO_5022765758" evidence="2">
    <location>
        <begin position="22"/>
        <end position="226"/>
    </location>
</feature>
<dbReference type="KEGG" id="mgin:FRZ54_13980"/>
<keyword evidence="1 2" id="KW-0732">Signal</keyword>
<feature type="signal peptide" evidence="2">
    <location>
        <begin position="1"/>
        <end position="21"/>
    </location>
</feature>
<dbReference type="EMBL" id="CP042436">
    <property type="protein sequence ID" value="QEC63638.1"/>
    <property type="molecule type" value="Genomic_DNA"/>
</dbReference>
<organism evidence="3 4">
    <name type="scientific">Mucilaginibacter ginsenosidivorans</name>
    <dbReference type="NCBI Taxonomy" id="398053"/>
    <lineage>
        <taxon>Bacteria</taxon>
        <taxon>Pseudomonadati</taxon>
        <taxon>Bacteroidota</taxon>
        <taxon>Sphingobacteriia</taxon>
        <taxon>Sphingobacteriales</taxon>
        <taxon>Sphingobacteriaceae</taxon>
        <taxon>Mucilaginibacter</taxon>
    </lineage>
</organism>
<keyword evidence="4" id="KW-1185">Reference proteome</keyword>
<evidence type="ECO:0000313" key="4">
    <source>
        <dbReference type="Proteomes" id="UP000321479"/>
    </source>
</evidence>
<dbReference type="SUPFAM" id="SSF89392">
    <property type="entry name" value="Prokaryotic lipoproteins and lipoprotein localization factors"/>
    <property type="match status" value="1"/>
</dbReference>
<dbReference type="PANTHER" id="PTHR35869">
    <property type="entry name" value="OUTER-MEMBRANE LIPOPROTEIN CARRIER PROTEIN"/>
    <property type="match status" value="1"/>
</dbReference>
<dbReference type="RefSeq" id="WP_147032213.1">
    <property type="nucleotide sequence ID" value="NZ_CP042436.1"/>
</dbReference>